<evidence type="ECO:0000256" key="5">
    <source>
        <dbReference type="ARBA" id="ARBA00047664"/>
    </source>
</evidence>
<evidence type="ECO:0000256" key="2">
    <source>
        <dbReference type="ARBA" id="ARBA00022679"/>
    </source>
</evidence>
<proteinExistence type="inferred from homology"/>
<feature type="binding site" evidence="6">
    <location>
        <begin position="12"/>
        <end position="14"/>
    </location>
    <ligand>
        <name>N(1)-(5-phospho-beta-D-ribosyl)glycinamide</name>
        <dbReference type="ChEBI" id="CHEBI:143788"/>
    </ligand>
</feature>
<evidence type="ECO:0000256" key="3">
    <source>
        <dbReference type="ARBA" id="ARBA00022755"/>
    </source>
</evidence>
<sequence length="200" mass="22668">MINIGVLASGRGTNLQAIIEAIEEGKIAGEIKVVISDNPDAYALKRAQQHHIATRYIHFKEFKNREDYDKEIIKTLKEKKIELVVLAGYMRILSPYFIRTYKNKIMNIHPALLPSFPGLHAQEQAVEYGVKVSGCTVHFVDKGVDSGPIILQKAVEVSDDDTEESLAEKILKEEHQIYPRAIQLFSQGRLIIKGRRVFIK</sequence>
<organism evidence="8 9">
    <name type="scientific">Candidatus Sediminicultor quintus</name>
    <dbReference type="NCBI Taxonomy" id="1797291"/>
    <lineage>
        <taxon>Bacteria</taxon>
        <taxon>Pseudomonadati</taxon>
        <taxon>Atribacterota</taxon>
        <taxon>Candidatus Phoenicimicrobiia</taxon>
        <taxon>Candidatus Pheonicimicrobiales</taxon>
        <taxon>Candidatus Phoenicimicrobiaceae</taxon>
        <taxon>Candidatus Sediminicultor</taxon>
    </lineage>
</organism>
<comment type="similarity">
    <text evidence="4 6">Belongs to the GART family.</text>
</comment>
<dbReference type="PROSITE" id="PS00373">
    <property type="entry name" value="GART"/>
    <property type="match status" value="1"/>
</dbReference>
<dbReference type="PANTHER" id="PTHR43369:SF2">
    <property type="entry name" value="PHOSPHORIBOSYLGLYCINAMIDE FORMYLTRANSFERASE"/>
    <property type="match status" value="1"/>
</dbReference>
<comment type="catalytic activity">
    <reaction evidence="5 6">
        <text>N(1)-(5-phospho-beta-D-ribosyl)glycinamide + (6R)-10-formyltetrahydrofolate = N(2)-formyl-N(1)-(5-phospho-beta-D-ribosyl)glycinamide + (6S)-5,6,7,8-tetrahydrofolate + H(+)</text>
        <dbReference type="Rhea" id="RHEA:15053"/>
        <dbReference type="ChEBI" id="CHEBI:15378"/>
        <dbReference type="ChEBI" id="CHEBI:57453"/>
        <dbReference type="ChEBI" id="CHEBI:143788"/>
        <dbReference type="ChEBI" id="CHEBI:147286"/>
        <dbReference type="ChEBI" id="CHEBI:195366"/>
        <dbReference type="EC" id="2.1.2.2"/>
    </reaction>
</comment>
<dbReference type="GO" id="GO:0006189">
    <property type="term" value="P:'de novo' IMP biosynthetic process"/>
    <property type="evidence" value="ECO:0007669"/>
    <property type="project" value="UniProtKB-UniRule"/>
</dbReference>
<dbReference type="NCBIfam" id="TIGR00639">
    <property type="entry name" value="PurN"/>
    <property type="match status" value="1"/>
</dbReference>
<comment type="function">
    <text evidence="6">Catalyzes the transfer of a formyl group from 10-formyltetrahydrofolate to 5-phospho-ribosyl-glycinamide (GAR), producing 5-phospho-ribosyl-N-formylglycinamide (FGAR) and tetrahydrofolate.</text>
</comment>
<accession>A0A1F5AAN8</accession>
<dbReference type="FunFam" id="3.40.50.170:FF:000007">
    <property type="entry name" value="Phosphoribosylglycinamide formyltransferase"/>
    <property type="match status" value="1"/>
</dbReference>
<evidence type="ECO:0000256" key="6">
    <source>
        <dbReference type="HAMAP-Rule" id="MF_01930"/>
    </source>
</evidence>
<keyword evidence="3 6" id="KW-0658">Purine biosynthesis</keyword>
<dbReference type="InterPro" id="IPR004607">
    <property type="entry name" value="GART"/>
</dbReference>
<gene>
    <name evidence="6" type="primary">purN</name>
    <name evidence="8" type="ORF">A2V47_09205</name>
</gene>
<dbReference type="Proteomes" id="UP000177701">
    <property type="component" value="Unassembled WGS sequence"/>
</dbReference>
<evidence type="ECO:0000256" key="1">
    <source>
        <dbReference type="ARBA" id="ARBA00005054"/>
    </source>
</evidence>
<dbReference type="InterPro" id="IPR001555">
    <property type="entry name" value="GART_AS"/>
</dbReference>
<dbReference type="UniPathway" id="UPA00074">
    <property type="reaction ID" value="UER00126"/>
</dbReference>
<dbReference type="CDD" id="cd08645">
    <property type="entry name" value="FMT_core_GART"/>
    <property type="match status" value="1"/>
</dbReference>
<dbReference type="STRING" id="1797291.A2V47_09205"/>
<dbReference type="EMBL" id="MEYH01000072">
    <property type="protein sequence ID" value="OGD14914.1"/>
    <property type="molecule type" value="Genomic_DNA"/>
</dbReference>
<evidence type="ECO:0000313" key="9">
    <source>
        <dbReference type="Proteomes" id="UP000177701"/>
    </source>
</evidence>
<dbReference type="InterPro" id="IPR036477">
    <property type="entry name" value="Formyl_transf_N_sf"/>
</dbReference>
<feature type="active site" description="Proton donor" evidence="6">
    <location>
        <position position="109"/>
    </location>
</feature>
<feature type="binding site" evidence="6">
    <location>
        <position position="65"/>
    </location>
    <ligand>
        <name>(6R)-10-formyltetrahydrofolate</name>
        <dbReference type="ChEBI" id="CHEBI:195366"/>
    </ligand>
</feature>
<dbReference type="SUPFAM" id="SSF53328">
    <property type="entry name" value="Formyltransferase"/>
    <property type="match status" value="1"/>
</dbReference>
<feature type="binding site" evidence="6">
    <location>
        <begin position="90"/>
        <end position="93"/>
    </location>
    <ligand>
        <name>(6R)-10-formyltetrahydrofolate</name>
        <dbReference type="ChEBI" id="CHEBI:195366"/>
    </ligand>
</feature>
<evidence type="ECO:0000259" key="7">
    <source>
        <dbReference type="Pfam" id="PF00551"/>
    </source>
</evidence>
<feature type="domain" description="Formyl transferase N-terminal" evidence="7">
    <location>
        <begin position="3"/>
        <end position="182"/>
    </location>
</feature>
<feature type="binding site" evidence="6">
    <location>
        <position position="107"/>
    </location>
    <ligand>
        <name>(6R)-10-formyltetrahydrofolate</name>
        <dbReference type="ChEBI" id="CHEBI:195366"/>
    </ligand>
</feature>
<name>A0A1F5AAN8_9BACT</name>
<comment type="caution">
    <text evidence="8">The sequence shown here is derived from an EMBL/GenBank/DDBJ whole genome shotgun (WGS) entry which is preliminary data.</text>
</comment>
<comment type="pathway">
    <text evidence="1 6">Purine metabolism; IMP biosynthesis via de novo pathway; N(2)-formyl-N(1)-(5-phospho-D-ribosyl)glycinamide from N(1)-(5-phospho-D-ribosyl)glycinamide (10-formyl THF route): step 1/1.</text>
</comment>
<dbReference type="InterPro" id="IPR002376">
    <property type="entry name" value="Formyl_transf_N"/>
</dbReference>
<feature type="site" description="Raises pKa of active site His" evidence="6">
    <location>
        <position position="145"/>
    </location>
</feature>
<dbReference type="GO" id="GO:0005737">
    <property type="term" value="C:cytoplasm"/>
    <property type="evidence" value="ECO:0007669"/>
    <property type="project" value="TreeGrafter"/>
</dbReference>
<dbReference type="HAMAP" id="MF_01930">
    <property type="entry name" value="PurN"/>
    <property type="match status" value="1"/>
</dbReference>
<keyword evidence="2 6" id="KW-0808">Transferase</keyword>
<evidence type="ECO:0000256" key="4">
    <source>
        <dbReference type="ARBA" id="ARBA00038440"/>
    </source>
</evidence>
<dbReference type="Pfam" id="PF00551">
    <property type="entry name" value="Formyl_trans_N"/>
    <property type="match status" value="1"/>
</dbReference>
<dbReference type="PANTHER" id="PTHR43369">
    <property type="entry name" value="PHOSPHORIBOSYLGLYCINAMIDE FORMYLTRANSFERASE"/>
    <property type="match status" value="1"/>
</dbReference>
<evidence type="ECO:0000313" key="8">
    <source>
        <dbReference type="EMBL" id="OGD14914.1"/>
    </source>
</evidence>
<protein>
    <recommendedName>
        <fullName evidence="6">Phosphoribosylglycinamide formyltransferase</fullName>
        <ecNumber evidence="6">2.1.2.2</ecNumber>
    </recommendedName>
    <alternativeName>
        <fullName evidence="6">5'-phosphoribosylglycinamide transformylase</fullName>
    </alternativeName>
    <alternativeName>
        <fullName evidence="6">GAR transformylase</fullName>
        <shortName evidence="6">GART</shortName>
    </alternativeName>
</protein>
<dbReference type="GO" id="GO:0004644">
    <property type="term" value="F:phosphoribosylglycinamide formyltransferase activity"/>
    <property type="evidence" value="ECO:0007669"/>
    <property type="project" value="UniProtKB-UniRule"/>
</dbReference>
<dbReference type="EC" id="2.1.2.2" evidence="6"/>
<dbReference type="Gene3D" id="3.40.50.170">
    <property type="entry name" value="Formyl transferase, N-terminal domain"/>
    <property type="match status" value="1"/>
</dbReference>
<dbReference type="AlphaFoldDB" id="A0A1F5AAN8"/>
<reference evidence="8 9" key="1">
    <citation type="journal article" date="2016" name="Nat. Commun.">
        <title>Thousands of microbial genomes shed light on interconnected biogeochemical processes in an aquifer system.</title>
        <authorList>
            <person name="Anantharaman K."/>
            <person name="Brown C.T."/>
            <person name="Hug L.A."/>
            <person name="Sharon I."/>
            <person name="Castelle C.J."/>
            <person name="Probst A.J."/>
            <person name="Thomas B.C."/>
            <person name="Singh A."/>
            <person name="Wilkins M.J."/>
            <person name="Karaoz U."/>
            <person name="Brodie E.L."/>
            <person name="Williams K.H."/>
            <person name="Hubbard S.S."/>
            <person name="Banfield J.F."/>
        </authorList>
    </citation>
    <scope>NUCLEOTIDE SEQUENCE [LARGE SCALE GENOMIC DNA]</scope>
</reference>